<name>A0A0D0DAX4_9AGAM</name>
<gene>
    <name evidence="1" type="ORF">PAXRUDRAFT_15393</name>
</gene>
<organism evidence="1 2">
    <name type="scientific">Paxillus rubicundulus Ve08.2h10</name>
    <dbReference type="NCBI Taxonomy" id="930991"/>
    <lineage>
        <taxon>Eukaryota</taxon>
        <taxon>Fungi</taxon>
        <taxon>Dikarya</taxon>
        <taxon>Basidiomycota</taxon>
        <taxon>Agaricomycotina</taxon>
        <taxon>Agaricomycetes</taxon>
        <taxon>Agaricomycetidae</taxon>
        <taxon>Boletales</taxon>
        <taxon>Paxilineae</taxon>
        <taxon>Paxillaceae</taxon>
        <taxon>Paxillus</taxon>
    </lineage>
</organism>
<dbReference type="STRING" id="930991.A0A0D0DAX4"/>
<dbReference type="InParanoid" id="A0A0D0DAX4"/>
<accession>A0A0D0DAX4</accession>
<keyword evidence="2" id="KW-1185">Reference proteome</keyword>
<reference evidence="1 2" key="1">
    <citation type="submission" date="2014-04" db="EMBL/GenBank/DDBJ databases">
        <authorList>
            <consortium name="DOE Joint Genome Institute"/>
            <person name="Kuo A."/>
            <person name="Kohler A."/>
            <person name="Jargeat P."/>
            <person name="Nagy L.G."/>
            <person name="Floudas D."/>
            <person name="Copeland A."/>
            <person name="Barry K.W."/>
            <person name="Cichocki N."/>
            <person name="Veneault-Fourrey C."/>
            <person name="LaButti K."/>
            <person name="Lindquist E.A."/>
            <person name="Lipzen A."/>
            <person name="Lundell T."/>
            <person name="Morin E."/>
            <person name="Murat C."/>
            <person name="Sun H."/>
            <person name="Tunlid A."/>
            <person name="Henrissat B."/>
            <person name="Grigoriev I.V."/>
            <person name="Hibbett D.S."/>
            <person name="Martin F."/>
            <person name="Nordberg H.P."/>
            <person name="Cantor M.N."/>
            <person name="Hua S.X."/>
        </authorList>
    </citation>
    <scope>NUCLEOTIDE SEQUENCE [LARGE SCALE GENOMIC DNA]</scope>
    <source>
        <strain evidence="1 2">Ve08.2h10</strain>
    </source>
</reference>
<dbReference type="Proteomes" id="UP000054538">
    <property type="component" value="Unassembled WGS sequence"/>
</dbReference>
<proteinExistence type="predicted"/>
<dbReference type="AlphaFoldDB" id="A0A0D0DAX4"/>
<evidence type="ECO:0000313" key="2">
    <source>
        <dbReference type="Proteomes" id="UP000054538"/>
    </source>
</evidence>
<protein>
    <submittedName>
        <fullName evidence="1">Uncharacterized protein</fullName>
    </submittedName>
</protein>
<sequence length="130" mass="14795">MSSHQISKTAQDSKDINWARQDSLSDPHNVFENHIKNHKSLTKTKFLTVLASALKSSGKPPLHGHGICIGSTLKYLLRNVPFDIVKVKGHWTSGTFFIYPWRHAQILTPYMQAQPSLHELFLRLTLPPVR</sequence>
<reference evidence="2" key="2">
    <citation type="submission" date="2015-01" db="EMBL/GenBank/DDBJ databases">
        <title>Evolutionary Origins and Diversification of the Mycorrhizal Mutualists.</title>
        <authorList>
            <consortium name="DOE Joint Genome Institute"/>
            <consortium name="Mycorrhizal Genomics Consortium"/>
            <person name="Kohler A."/>
            <person name="Kuo A."/>
            <person name="Nagy L.G."/>
            <person name="Floudas D."/>
            <person name="Copeland A."/>
            <person name="Barry K.W."/>
            <person name="Cichocki N."/>
            <person name="Veneault-Fourrey C."/>
            <person name="LaButti K."/>
            <person name="Lindquist E.A."/>
            <person name="Lipzen A."/>
            <person name="Lundell T."/>
            <person name="Morin E."/>
            <person name="Murat C."/>
            <person name="Riley R."/>
            <person name="Ohm R."/>
            <person name="Sun H."/>
            <person name="Tunlid A."/>
            <person name="Henrissat B."/>
            <person name="Grigoriev I.V."/>
            <person name="Hibbett D.S."/>
            <person name="Martin F."/>
        </authorList>
    </citation>
    <scope>NUCLEOTIDE SEQUENCE [LARGE SCALE GENOMIC DNA]</scope>
    <source>
        <strain evidence="2">Ve08.2h10</strain>
    </source>
</reference>
<evidence type="ECO:0000313" key="1">
    <source>
        <dbReference type="EMBL" id="KIK81156.1"/>
    </source>
</evidence>
<dbReference type="EMBL" id="KN825854">
    <property type="protein sequence ID" value="KIK81156.1"/>
    <property type="molecule type" value="Genomic_DNA"/>
</dbReference>
<dbReference type="HOGENOM" id="CLU_003292_1_3_1"/>
<dbReference type="OrthoDB" id="2678913at2759"/>